<sequence length="242" mass="27269">MINSETIKTGGWAVFFLLALFMAFGTLMLGNNWYVYFFLLAFMLSWTLYIVYICESYTTYIWSLLISCVGGFTLPACVVAYGLAADASFDLSLYRFLIGLAPAALVGIVDIVVTNTRPVYQPFEYNGNRIQTRQDVNSKPSMNYSIPLIGGMTTLAASIFLKWAGMLTGALVGMTVMTGGSIFILLYGRHVLRGLRALRIQERSMPVPYTFMQLDEIREARSRWWLGRLFKWIASWRKSSGA</sequence>
<keyword evidence="1" id="KW-0812">Transmembrane</keyword>
<feature type="transmembrane region" description="Helical" evidence="1">
    <location>
        <begin position="61"/>
        <end position="84"/>
    </location>
</feature>
<organism evidence="2 3">
    <name type="scientific">Pseudomonas fluorescens</name>
    <dbReference type="NCBI Taxonomy" id="294"/>
    <lineage>
        <taxon>Bacteria</taxon>
        <taxon>Pseudomonadati</taxon>
        <taxon>Pseudomonadota</taxon>
        <taxon>Gammaproteobacteria</taxon>
        <taxon>Pseudomonadales</taxon>
        <taxon>Pseudomonadaceae</taxon>
        <taxon>Pseudomonas</taxon>
    </lineage>
</organism>
<proteinExistence type="predicted"/>
<gene>
    <name evidence="2" type="ORF">PS710_04147</name>
</gene>
<dbReference type="EMBL" id="CABVHW010000015">
    <property type="protein sequence ID" value="VVO19804.1"/>
    <property type="molecule type" value="Genomic_DNA"/>
</dbReference>
<accession>A0A5E7E319</accession>
<feature type="transmembrane region" description="Helical" evidence="1">
    <location>
        <begin position="35"/>
        <end position="54"/>
    </location>
</feature>
<dbReference type="Proteomes" id="UP000381093">
    <property type="component" value="Unassembled WGS sequence"/>
</dbReference>
<keyword evidence="1" id="KW-1133">Transmembrane helix</keyword>
<reference evidence="2 3" key="1">
    <citation type="submission" date="2019-09" db="EMBL/GenBank/DDBJ databases">
        <authorList>
            <person name="Chandra G."/>
            <person name="Truman W A."/>
        </authorList>
    </citation>
    <scope>NUCLEOTIDE SEQUENCE [LARGE SCALE GENOMIC DNA]</scope>
    <source>
        <strain evidence="2">PS710</strain>
    </source>
</reference>
<dbReference type="AlphaFoldDB" id="A0A5E7E319"/>
<feature type="transmembrane region" description="Helical" evidence="1">
    <location>
        <begin position="12"/>
        <end position="29"/>
    </location>
</feature>
<evidence type="ECO:0000313" key="2">
    <source>
        <dbReference type="EMBL" id="VVO19804.1"/>
    </source>
</evidence>
<feature type="transmembrane region" description="Helical" evidence="1">
    <location>
        <begin position="96"/>
        <end position="120"/>
    </location>
</feature>
<evidence type="ECO:0000256" key="1">
    <source>
        <dbReference type="SAM" id="Phobius"/>
    </source>
</evidence>
<protein>
    <submittedName>
        <fullName evidence="2">Uncharacterized protein</fullName>
    </submittedName>
</protein>
<feature type="transmembrane region" description="Helical" evidence="1">
    <location>
        <begin position="141"/>
        <end position="161"/>
    </location>
</feature>
<feature type="transmembrane region" description="Helical" evidence="1">
    <location>
        <begin position="167"/>
        <end position="187"/>
    </location>
</feature>
<keyword evidence="1" id="KW-0472">Membrane</keyword>
<name>A0A5E7E319_PSEFL</name>
<evidence type="ECO:0000313" key="3">
    <source>
        <dbReference type="Proteomes" id="UP000381093"/>
    </source>
</evidence>